<comment type="similarity">
    <text evidence="5">Belongs to the dihydroorotate dehydrogenase family. Type 2 subfamily.</text>
</comment>
<keyword evidence="11 16" id="KW-0560">Oxidoreductase</keyword>
<evidence type="ECO:0000256" key="9">
    <source>
        <dbReference type="ARBA" id="ARBA00022643"/>
    </source>
</evidence>
<dbReference type="GO" id="GO:0106430">
    <property type="term" value="F:dihydroorotate dehydrogenase (quinone) activity"/>
    <property type="evidence" value="ECO:0007669"/>
    <property type="project" value="UniProtKB-EC"/>
</dbReference>
<comment type="caution">
    <text evidence="16">The sequence shown here is derived from an EMBL/GenBank/DDBJ whole genome shotgun (WGS) entry which is preliminary data.</text>
</comment>
<evidence type="ECO:0000313" key="17">
    <source>
        <dbReference type="Proteomes" id="UP000718630"/>
    </source>
</evidence>
<evidence type="ECO:0000256" key="8">
    <source>
        <dbReference type="ARBA" id="ARBA00022630"/>
    </source>
</evidence>
<dbReference type="SUPFAM" id="SSF51395">
    <property type="entry name" value="FMN-linked oxidoreductases"/>
    <property type="match status" value="1"/>
</dbReference>
<keyword evidence="9" id="KW-0288">FMN</keyword>
<dbReference type="EMBL" id="JABZFZ010000242">
    <property type="protein sequence ID" value="MBF0940240.1"/>
    <property type="molecule type" value="Genomic_DNA"/>
</dbReference>
<evidence type="ECO:0000313" key="16">
    <source>
        <dbReference type="EMBL" id="MBF0940240.1"/>
    </source>
</evidence>
<dbReference type="PANTHER" id="PTHR48109:SF4">
    <property type="entry name" value="DIHYDROOROTATE DEHYDROGENASE (QUINONE), MITOCHONDRIAL"/>
    <property type="match status" value="1"/>
</dbReference>
<evidence type="ECO:0000256" key="10">
    <source>
        <dbReference type="ARBA" id="ARBA00022975"/>
    </source>
</evidence>
<evidence type="ECO:0000256" key="7">
    <source>
        <dbReference type="ARBA" id="ARBA00018366"/>
    </source>
</evidence>
<evidence type="ECO:0000256" key="11">
    <source>
        <dbReference type="ARBA" id="ARBA00023002"/>
    </source>
</evidence>
<dbReference type="PANTHER" id="PTHR48109">
    <property type="entry name" value="DIHYDROOROTATE DEHYDROGENASE (QUINONE), MITOCHONDRIAL-RELATED"/>
    <property type="match status" value="1"/>
</dbReference>
<dbReference type="Proteomes" id="UP000718630">
    <property type="component" value="Unassembled WGS sequence"/>
</dbReference>
<evidence type="ECO:0000259" key="15">
    <source>
        <dbReference type="Pfam" id="PF01180"/>
    </source>
</evidence>
<organism evidence="16 17">
    <name type="scientific">Schaalia georgiae</name>
    <dbReference type="NCBI Taxonomy" id="52768"/>
    <lineage>
        <taxon>Bacteria</taxon>
        <taxon>Bacillati</taxon>
        <taxon>Actinomycetota</taxon>
        <taxon>Actinomycetes</taxon>
        <taxon>Actinomycetales</taxon>
        <taxon>Actinomycetaceae</taxon>
        <taxon>Schaalia</taxon>
    </lineage>
</organism>
<dbReference type="Pfam" id="PF01180">
    <property type="entry name" value="DHO_dh"/>
    <property type="match status" value="1"/>
</dbReference>
<dbReference type="InterPro" id="IPR005719">
    <property type="entry name" value="Dihydroorotate_DH_2"/>
</dbReference>
<dbReference type="NCBIfam" id="TIGR01036">
    <property type="entry name" value="pyrD_sub2"/>
    <property type="match status" value="1"/>
</dbReference>
<evidence type="ECO:0000256" key="13">
    <source>
        <dbReference type="ARBA" id="ARBA00048639"/>
    </source>
</evidence>
<dbReference type="InterPro" id="IPR013785">
    <property type="entry name" value="Aldolase_TIM"/>
</dbReference>
<dbReference type="CDD" id="cd04738">
    <property type="entry name" value="DHOD_2_like"/>
    <property type="match status" value="1"/>
</dbReference>
<comment type="cofactor">
    <cofactor evidence="1">
        <name>FMN</name>
        <dbReference type="ChEBI" id="CHEBI:58210"/>
    </cofactor>
</comment>
<keyword evidence="10" id="KW-0665">Pyrimidine biosynthesis</keyword>
<dbReference type="NCBIfam" id="NF003652">
    <property type="entry name" value="PRK05286.2-5"/>
    <property type="match status" value="1"/>
</dbReference>
<dbReference type="Gene3D" id="3.20.20.70">
    <property type="entry name" value="Aldolase class I"/>
    <property type="match status" value="1"/>
</dbReference>
<dbReference type="GO" id="GO:0009220">
    <property type="term" value="P:pyrimidine ribonucleotide biosynthetic process"/>
    <property type="evidence" value="ECO:0007669"/>
    <property type="project" value="UniProtKB-UniRule"/>
</dbReference>
<dbReference type="InterPro" id="IPR050074">
    <property type="entry name" value="DHO_dehydrogenase"/>
</dbReference>
<dbReference type="InterPro" id="IPR001295">
    <property type="entry name" value="Dihydroorotate_DH_CS"/>
</dbReference>
<dbReference type="GO" id="GO:0005737">
    <property type="term" value="C:cytoplasm"/>
    <property type="evidence" value="ECO:0007669"/>
    <property type="project" value="InterPro"/>
</dbReference>
<evidence type="ECO:0000256" key="6">
    <source>
        <dbReference type="ARBA" id="ARBA00012791"/>
    </source>
</evidence>
<reference evidence="16" key="1">
    <citation type="submission" date="2020-04" db="EMBL/GenBank/DDBJ databases">
        <title>Deep metagenomics examines the oral microbiome during advanced dental caries in children, revealing novel taxa and co-occurrences with host molecules.</title>
        <authorList>
            <person name="Baker J.L."/>
            <person name="Morton J.T."/>
            <person name="Dinis M."/>
            <person name="Alvarez R."/>
            <person name="Tran N.C."/>
            <person name="Knight R."/>
            <person name="Edlund A."/>
        </authorList>
    </citation>
    <scope>NUCLEOTIDE SEQUENCE</scope>
    <source>
        <strain evidence="16">JCVI_32_bin.64</strain>
    </source>
</reference>
<keyword evidence="12" id="KW-0472">Membrane</keyword>
<sequence>MIGSAYRWAFQHFISKSDPERAHHLGLGAIALAGAFAPTRGLMRATVGHLDPRTAPTRVVDGAEQPLMIGPRALASRMGLAAGMDKNAEAVLGLAALGFAFVEVGTITPRPQPGNEAPRLWRLVDQRGLRNRMGFNNDGADAAAVRLRALRSTKAGRSAVVGANIGKNKTTPEEDAPRDYAYCARALAPWVDFIVINVSSPNTPGLRDLQSVDRLRPIVEAARDGSRQGCPDRDIPLFVKIAPDLSDQEIVGVCGLSRSMRLAGVVATNTTIDHALGQGGVSGAPLRARALDVIRLVAANLDDSQLLIGTGGVSSPADARRMLGAGADLVEAFTAFIYEGPTWPGALARALQRP</sequence>
<evidence type="ECO:0000256" key="12">
    <source>
        <dbReference type="ARBA" id="ARBA00023136"/>
    </source>
</evidence>
<evidence type="ECO:0000256" key="4">
    <source>
        <dbReference type="ARBA" id="ARBA00005161"/>
    </source>
</evidence>
<dbReference type="AlphaFoldDB" id="A0A929N243"/>
<evidence type="ECO:0000256" key="5">
    <source>
        <dbReference type="ARBA" id="ARBA00005359"/>
    </source>
</evidence>
<keyword evidence="8" id="KW-0285">Flavoprotein</keyword>
<protein>
    <recommendedName>
        <fullName evidence="7 14">Dihydroorotate dehydrogenase (quinone)</fullName>
        <ecNumber evidence="6 14">1.3.5.2</ecNumber>
    </recommendedName>
</protein>
<comment type="pathway">
    <text evidence="4">Pyrimidine metabolism; UMP biosynthesis via de novo pathway; orotate from (S)-dihydroorotate (quinone route): step 1/1.</text>
</comment>
<accession>A0A929N243</accession>
<dbReference type="PROSITE" id="PS00912">
    <property type="entry name" value="DHODEHASE_2"/>
    <property type="match status" value="1"/>
</dbReference>
<proteinExistence type="inferred from homology"/>
<comment type="function">
    <text evidence="2">Catalyzes the conversion of dihydroorotate to orotate with quinone as electron acceptor.</text>
</comment>
<name>A0A929N243_9ACTO</name>
<comment type="subcellular location">
    <subcellularLocation>
        <location evidence="3">Membrane</location>
    </subcellularLocation>
</comment>
<dbReference type="GO" id="GO:0006207">
    <property type="term" value="P:'de novo' pyrimidine nucleobase biosynthetic process"/>
    <property type="evidence" value="ECO:0007669"/>
    <property type="project" value="UniProtKB-UniRule"/>
</dbReference>
<dbReference type="InterPro" id="IPR005720">
    <property type="entry name" value="Dihydroorotate_DH_cat"/>
</dbReference>
<dbReference type="PROSITE" id="PS00911">
    <property type="entry name" value="DHODEHASE_1"/>
    <property type="match status" value="1"/>
</dbReference>
<gene>
    <name evidence="16" type="ORF">HXK03_05130</name>
</gene>
<dbReference type="EC" id="1.3.5.2" evidence="6 14"/>
<evidence type="ECO:0000256" key="3">
    <source>
        <dbReference type="ARBA" id="ARBA00004370"/>
    </source>
</evidence>
<dbReference type="GO" id="GO:0005886">
    <property type="term" value="C:plasma membrane"/>
    <property type="evidence" value="ECO:0007669"/>
    <property type="project" value="TreeGrafter"/>
</dbReference>
<evidence type="ECO:0000256" key="14">
    <source>
        <dbReference type="NCBIfam" id="TIGR01036"/>
    </source>
</evidence>
<evidence type="ECO:0000256" key="2">
    <source>
        <dbReference type="ARBA" id="ARBA00003125"/>
    </source>
</evidence>
<comment type="catalytic activity">
    <reaction evidence="13">
        <text>(S)-dihydroorotate + a quinone = orotate + a quinol</text>
        <dbReference type="Rhea" id="RHEA:30187"/>
        <dbReference type="ChEBI" id="CHEBI:24646"/>
        <dbReference type="ChEBI" id="CHEBI:30839"/>
        <dbReference type="ChEBI" id="CHEBI:30864"/>
        <dbReference type="ChEBI" id="CHEBI:132124"/>
        <dbReference type="EC" id="1.3.5.2"/>
    </reaction>
</comment>
<evidence type="ECO:0000256" key="1">
    <source>
        <dbReference type="ARBA" id="ARBA00001917"/>
    </source>
</evidence>
<feature type="domain" description="Dihydroorotate dehydrogenase catalytic" evidence="15">
    <location>
        <begin position="77"/>
        <end position="351"/>
    </location>
</feature>